<dbReference type="PRINTS" id="PR00449">
    <property type="entry name" value="RASTRNSFRMNG"/>
</dbReference>
<dbReference type="PROSITE" id="PS51419">
    <property type="entry name" value="RAB"/>
    <property type="match status" value="1"/>
</dbReference>
<dbReference type="PROSITE" id="PS51421">
    <property type="entry name" value="RAS"/>
    <property type="match status" value="1"/>
</dbReference>
<reference evidence="2" key="1">
    <citation type="submission" date="2023-08" db="EMBL/GenBank/DDBJ databases">
        <title>Draft sequence of the Babesia gibsoni genome.</title>
        <authorList>
            <person name="Yamagishi J.Y."/>
            <person name="Xuan X.X."/>
        </authorList>
    </citation>
    <scope>NUCLEOTIDE SEQUENCE</scope>
    <source>
        <strain evidence="2">Azabu</strain>
    </source>
</reference>
<gene>
    <name evidence="2" type="ORF">BgAZ_201400</name>
</gene>
<dbReference type="CDD" id="cd01860">
    <property type="entry name" value="Rab5_related"/>
    <property type="match status" value="1"/>
</dbReference>
<dbReference type="InterPro" id="IPR005225">
    <property type="entry name" value="Small_GTP-bd"/>
</dbReference>
<dbReference type="SMART" id="SM00174">
    <property type="entry name" value="RHO"/>
    <property type="match status" value="1"/>
</dbReference>
<dbReference type="SMART" id="SM00173">
    <property type="entry name" value="RAS"/>
    <property type="match status" value="1"/>
</dbReference>
<organism evidence="2 3">
    <name type="scientific">Babesia gibsoni</name>
    <dbReference type="NCBI Taxonomy" id="33632"/>
    <lineage>
        <taxon>Eukaryota</taxon>
        <taxon>Sar</taxon>
        <taxon>Alveolata</taxon>
        <taxon>Apicomplexa</taxon>
        <taxon>Aconoidasida</taxon>
        <taxon>Piroplasmida</taxon>
        <taxon>Babesiidae</taxon>
        <taxon>Babesia</taxon>
    </lineage>
</organism>
<name>A0AAD8LJA3_BABGI</name>
<dbReference type="InterPro" id="IPR027417">
    <property type="entry name" value="P-loop_NTPase"/>
</dbReference>
<accession>A0AAD8LJA3</accession>
<evidence type="ECO:0000313" key="2">
    <source>
        <dbReference type="EMBL" id="KAK1443264.1"/>
    </source>
</evidence>
<evidence type="ECO:0000313" key="3">
    <source>
        <dbReference type="Proteomes" id="UP001230268"/>
    </source>
</evidence>
<dbReference type="SUPFAM" id="SSF52540">
    <property type="entry name" value="P-loop containing nucleoside triphosphate hydrolases"/>
    <property type="match status" value="1"/>
</dbReference>
<dbReference type="PANTHER" id="PTHR47978">
    <property type="match status" value="1"/>
</dbReference>
<keyword evidence="3" id="KW-1185">Reference proteome</keyword>
<dbReference type="Pfam" id="PF00071">
    <property type="entry name" value="Ras"/>
    <property type="match status" value="1"/>
</dbReference>
<dbReference type="SMART" id="SM00175">
    <property type="entry name" value="RAB"/>
    <property type="match status" value="1"/>
</dbReference>
<dbReference type="Gene3D" id="3.40.50.300">
    <property type="entry name" value="P-loop containing nucleotide triphosphate hydrolases"/>
    <property type="match status" value="1"/>
</dbReference>
<dbReference type="SMART" id="SM00176">
    <property type="entry name" value="RAN"/>
    <property type="match status" value="1"/>
</dbReference>
<protein>
    <submittedName>
        <fullName evidence="2">Uncharacterized protein</fullName>
    </submittedName>
</protein>
<comment type="caution">
    <text evidence="2">The sequence shown here is derived from an EMBL/GenBank/DDBJ whole genome shotgun (WGS) entry which is preliminary data.</text>
</comment>
<dbReference type="EMBL" id="JAVEPI010000002">
    <property type="protein sequence ID" value="KAK1443264.1"/>
    <property type="molecule type" value="Genomic_DNA"/>
</dbReference>
<keyword evidence="1" id="KW-0547">Nucleotide-binding</keyword>
<dbReference type="AlphaFoldDB" id="A0AAD8LJA3"/>
<proteinExistence type="predicted"/>
<dbReference type="PROSITE" id="PS51420">
    <property type="entry name" value="RHO"/>
    <property type="match status" value="1"/>
</dbReference>
<evidence type="ECO:0000256" key="1">
    <source>
        <dbReference type="ARBA" id="ARBA00022741"/>
    </source>
</evidence>
<dbReference type="NCBIfam" id="TIGR00231">
    <property type="entry name" value="small_GTP"/>
    <property type="match status" value="1"/>
</dbReference>
<sequence length="230" mass="25688">MGQQVAAVKDFLEGLLASGNVAPVRQAPQKHDASHHLVYQFKLVILGDTSVGKSCLVGRFVKNTFLELQESTIGAAFMTQNVKLDDYTVKFEIWDTAGQERYRTLAPMYYRGSAAAIIVYDVTLKDSFQQAKGWIQELQSHVDPSIVMALAGNKLDLEERREVDNEVAQEFANANNCLFMETSAKTGQNVQELFTEIAKLIPKGKRIHDFHEGFKIDSVSQLSNVKCCPK</sequence>
<dbReference type="FunFam" id="3.40.50.300:FF:000823">
    <property type="entry name" value="Small GTPase RAB, putative"/>
    <property type="match status" value="1"/>
</dbReference>
<dbReference type="GO" id="GO:0005525">
    <property type="term" value="F:GTP binding"/>
    <property type="evidence" value="ECO:0007669"/>
    <property type="project" value="InterPro"/>
</dbReference>
<dbReference type="GO" id="GO:0003924">
    <property type="term" value="F:GTPase activity"/>
    <property type="evidence" value="ECO:0007669"/>
    <property type="project" value="InterPro"/>
</dbReference>
<dbReference type="InterPro" id="IPR001806">
    <property type="entry name" value="Small_GTPase"/>
</dbReference>
<dbReference type="Proteomes" id="UP001230268">
    <property type="component" value="Unassembled WGS sequence"/>
</dbReference>